<accession>A0ABP1FUT9</accession>
<evidence type="ECO:0000313" key="3">
    <source>
        <dbReference type="Proteomes" id="UP001497392"/>
    </source>
</evidence>
<protein>
    <submittedName>
        <fullName evidence="2">G6206 protein</fullName>
    </submittedName>
</protein>
<keyword evidence="1" id="KW-0472">Membrane</keyword>
<evidence type="ECO:0000313" key="2">
    <source>
        <dbReference type="EMBL" id="CAL5223660.1"/>
    </source>
</evidence>
<gene>
    <name evidence="2" type="primary">g6206</name>
    <name evidence="2" type="ORF">VP750_LOCUS5319</name>
</gene>
<keyword evidence="3" id="KW-1185">Reference proteome</keyword>
<name>A0ABP1FUT9_9CHLO</name>
<comment type="caution">
    <text evidence="2">The sequence shown here is derived from an EMBL/GenBank/DDBJ whole genome shotgun (WGS) entry which is preliminary data.</text>
</comment>
<feature type="transmembrane region" description="Helical" evidence="1">
    <location>
        <begin position="70"/>
        <end position="93"/>
    </location>
</feature>
<reference evidence="2 3" key="1">
    <citation type="submission" date="2024-06" db="EMBL/GenBank/DDBJ databases">
        <authorList>
            <person name="Kraege A."/>
            <person name="Thomma B."/>
        </authorList>
    </citation>
    <scope>NUCLEOTIDE SEQUENCE [LARGE SCALE GENOMIC DNA]</scope>
</reference>
<dbReference type="EMBL" id="CAXHTA020000009">
    <property type="protein sequence ID" value="CAL5223660.1"/>
    <property type="molecule type" value="Genomic_DNA"/>
</dbReference>
<proteinExistence type="predicted"/>
<sequence length="143" mass="14868">MNKEPLGAAQSDTVKHSETRQLTQITGTWIALAAFVGGAVSAGMTHYAGTAKALKEEGIEPAARLRAFPTAVKALAISTALTGAIGAVALAGLKYGGLGAKDVADVASWRGAIQAGQYHRDLIKDAFQERIQRGAAQPPKRET</sequence>
<keyword evidence="1" id="KW-0812">Transmembrane</keyword>
<organism evidence="2 3">
    <name type="scientific">Coccomyxa viridis</name>
    <dbReference type="NCBI Taxonomy" id="1274662"/>
    <lineage>
        <taxon>Eukaryota</taxon>
        <taxon>Viridiplantae</taxon>
        <taxon>Chlorophyta</taxon>
        <taxon>core chlorophytes</taxon>
        <taxon>Trebouxiophyceae</taxon>
        <taxon>Trebouxiophyceae incertae sedis</taxon>
        <taxon>Coccomyxaceae</taxon>
        <taxon>Coccomyxa</taxon>
    </lineage>
</organism>
<dbReference type="Proteomes" id="UP001497392">
    <property type="component" value="Unassembled WGS sequence"/>
</dbReference>
<evidence type="ECO:0000256" key="1">
    <source>
        <dbReference type="SAM" id="Phobius"/>
    </source>
</evidence>
<feature type="transmembrane region" description="Helical" evidence="1">
    <location>
        <begin position="29"/>
        <end position="49"/>
    </location>
</feature>
<keyword evidence="1" id="KW-1133">Transmembrane helix</keyword>